<sequence length="280" mass="28113">MKTNLLRMLVPACLAVLSACGGGGGGGSAVTNQPPVAAASLKGEAVLQAVTVLDSSASSDPEGQALAKSWNYGDGTSGSSDNHVYASAGTFHAMLTVTDPGGATATTGVDVTVAKCSAAGTQAAQLSPLQAVCVQTTLGELVIELFATESPQTVANFLAYVDAGFYAGTLFAPVTDTRIDAGGYTTGMQPKAANRPPPAAENGNGLQNWQYTVALANTAGAAFFVNLIDNHQFDGDVVFGQLISGTATAEAIGAAATSTKGGVTHAPNTEILIRSAVKMK</sequence>
<name>A0A848H8N5_9BURK</name>
<dbReference type="SUPFAM" id="SSF49299">
    <property type="entry name" value="PKD domain"/>
    <property type="match status" value="1"/>
</dbReference>
<dbReference type="InterPro" id="IPR044666">
    <property type="entry name" value="Cyclophilin_A-like"/>
</dbReference>
<organism evidence="7 8">
    <name type="scientific">Ramlibacter agri</name>
    <dbReference type="NCBI Taxonomy" id="2728837"/>
    <lineage>
        <taxon>Bacteria</taxon>
        <taxon>Pseudomonadati</taxon>
        <taxon>Pseudomonadota</taxon>
        <taxon>Betaproteobacteria</taxon>
        <taxon>Burkholderiales</taxon>
        <taxon>Comamonadaceae</taxon>
        <taxon>Ramlibacter</taxon>
    </lineage>
</organism>
<dbReference type="InterPro" id="IPR029000">
    <property type="entry name" value="Cyclophilin-like_dom_sf"/>
</dbReference>
<evidence type="ECO:0000259" key="5">
    <source>
        <dbReference type="PROSITE" id="PS50072"/>
    </source>
</evidence>
<dbReference type="Gene3D" id="2.60.40.10">
    <property type="entry name" value="Immunoglobulins"/>
    <property type="match status" value="1"/>
</dbReference>
<dbReference type="SMART" id="SM00089">
    <property type="entry name" value="PKD"/>
    <property type="match status" value="1"/>
</dbReference>
<feature type="domain" description="PKD" evidence="6">
    <location>
        <begin position="34"/>
        <end position="113"/>
    </location>
</feature>
<dbReference type="PROSITE" id="PS50072">
    <property type="entry name" value="CSA_PPIASE_2"/>
    <property type="match status" value="1"/>
</dbReference>
<reference evidence="7 8" key="1">
    <citation type="submission" date="2020-04" db="EMBL/GenBank/DDBJ databases">
        <title>Ramlibacter sp. G-1-2-2 isolated from soil.</title>
        <authorList>
            <person name="Dahal R.H."/>
        </authorList>
    </citation>
    <scope>NUCLEOTIDE SEQUENCE [LARGE SCALE GENOMIC DNA]</scope>
    <source>
        <strain evidence="7 8">G-1-2-2</strain>
    </source>
</reference>
<keyword evidence="4" id="KW-0732">Signal</keyword>
<evidence type="ECO:0000256" key="1">
    <source>
        <dbReference type="ARBA" id="ARBA00013194"/>
    </source>
</evidence>
<keyword evidence="8" id="KW-1185">Reference proteome</keyword>
<comment type="caution">
    <text evidence="7">The sequence shown here is derived from an EMBL/GenBank/DDBJ whole genome shotgun (WGS) entry which is preliminary data.</text>
</comment>
<dbReference type="SUPFAM" id="SSF50891">
    <property type="entry name" value="Cyclophilin-like"/>
    <property type="match status" value="1"/>
</dbReference>
<evidence type="ECO:0000256" key="2">
    <source>
        <dbReference type="ARBA" id="ARBA00023110"/>
    </source>
</evidence>
<dbReference type="EMBL" id="JABBFX010000002">
    <property type="protein sequence ID" value="NML45869.1"/>
    <property type="molecule type" value="Genomic_DNA"/>
</dbReference>
<dbReference type="AlphaFoldDB" id="A0A848H8N5"/>
<dbReference type="InterPro" id="IPR000601">
    <property type="entry name" value="PKD_dom"/>
</dbReference>
<dbReference type="PROSITE" id="PS51257">
    <property type="entry name" value="PROKAR_LIPOPROTEIN"/>
    <property type="match status" value="1"/>
</dbReference>
<dbReference type="InterPro" id="IPR035986">
    <property type="entry name" value="PKD_dom_sf"/>
</dbReference>
<feature type="chain" id="PRO_5032848408" description="peptidylprolyl isomerase" evidence="4">
    <location>
        <begin position="22"/>
        <end position="280"/>
    </location>
</feature>
<evidence type="ECO:0000256" key="3">
    <source>
        <dbReference type="ARBA" id="ARBA00023235"/>
    </source>
</evidence>
<feature type="domain" description="PPIase cyclophilin-type" evidence="5">
    <location>
        <begin position="135"/>
        <end position="278"/>
    </location>
</feature>
<dbReference type="CDD" id="cd00146">
    <property type="entry name" value="PKD"/>
    <property type="match status" value="1"/>
</dbReference>
<dbReference type="Pfam" id="PF18911">
    <property type="entry name" value="PKD_4"/>
    <property type="match status" value="1"/>
</dbReference>
<dbReference type="PANTHER" id="PTHR45625:SF4">
    <property type="entry name" value="PEPTIDYLPROLYL ISOMERASE DOMAIN AND WD REPEAT-CONTAINING PROTEIN 1"/>
    <property type="match status" value="1"/>
</dbReference>
<keyword evidence="2" id="KW-0697">Rotamase</keyword>
<dbReference type="EC" id="5.2.1.8" evidence="1"/>
<evidence type="ECO:0000313" key="8">
    <source>
        <dbReference type="Proteomes" id="UP000541185"/>
    </source>
</evidence>
<evidence type="ECO:0000313" key="7">
    <source>
        <dbReference type="EMBL" id="NML45869.1"/>
    </source>
</evidence>
<dbReference type="GO" id="GO:0003755">
    <property type="term" value="F:peptidyl-prolyl cis-trans isomerase activity"/>
    <property type="evidence" value="ECO:0007669"/>
    <property type="project" value="UniProtKB-KW"/>
</dbReference>
<protein>
    <recommendedName>
        <fullName evidence="1">peptidylprolyl isomerase</fullName>
        <ecNumber evidence="1">5.2.1.8</ecNumber>
    </recommendedName>
</protein>
<dbReference type="PANTHER" id="PTHR45625">
    <property type="entry name" value="PEPTIDYL-PROLYL CIS-TRANS ISOMERASE-RELATED"/>
    <property type="match status" value="1"/>
</dbReference>
<gene>
    <name evidence="7" type="ORF">HHL11_19125</name>
</gene>
<dbReference type="InterPro" id="IPR022409">
    <property type="entry name" value="PKD/Chitinase_dom"/>
</dbReference>
<proteinExistence type="predicted"/>
<feature type="signal peptide" evidence="4">
    <location>
        <begin position="1"/>
        <end position="21"/>
    </location>
</feature>
<accession>A0A848H8N5</accession>
<dbReference type="InterPro" id="IPR013783">
    <property type="entry name" value="Ig-like_fold"/>
</dbReference>
<evidence type="ECO:0000259" key="6">
    <source>
        <dbReference type="PROSITE" id="PS50093"/>
    </source>
</evidence>
<evidence type="ECO:0000256" key="4">
    <source>
        <dbReference type="SAM" id="SignalP"/>
    </source>
</evidence>
<dbReference type="PROSITE" id="PS50093">
    <property type="entry name" value="PKD"/>
    <property type="match status" value="1"/>
</dbReference>
<dbReference type="Pfam" id="PF00160">
    <property type="entry name" value="Pro_isomerase"/>
    <property type="match status" value="1"/>
</dbReference>
<dbReference type="RefSeq" id="WP_169420179.1">
    <property type="nucleotide sequence ID" value="NZ_JABBFX010000002.1"/>
</dbReference>
<dbReference type="Gene3D" id="2.40.100.10">
    <property type="entry name" value="Cyclophilin-like"/>
    <property type="match status" value="1"/>
</dbReference>
<dbReference type="Proteomes" id="UP000541185">
    <property type="component" value="Unassembled WGS sequence"/>
</dbReference>
<dbReference type="InterPro" id="IPR002130">
    <property type="entry name" value="Cyclophilin-type_PPIase_dom"/>
</dbReference>
<keyword evidence="3" id="KW-0413">Isomerase</keyword>